<feature type="domain" description="R13L1/DRL21-like LRR repeat region" evidence="10">
    <location>
        <begin position="670"/>
        <end position="798"/>
    </location>
</feature>
<dbReference type="Gene3D" id="3.80.10.10">
    <property type="entry name" value="Ribonuclease Inhibitor"/>
    <property type="match status" value="2"/>
</dbReference>
<dbReference type="GO" id="GO:0005524">
    <property type="term" value="F:ATP binding"/>
    <property type="evidence" value="ECO:0007669"/>
    <property type="project" value="UniProtKB-KW"/>
</dbReference>
<dbReference type="Gramene" id="Psat01G0538200-T1">
    <property type="protein sequence ID" value="KAI5447910.1"/>
    <property type="gene ID" value="KIW84_015382"/>
</dbReference>
<dbReference type="FunFam" id="3.40.50.300:FF:001091">
    <property type="entry name" value="Probable disease resistance protein At1g61300"/>
    <property type="match status" value="1"/>
</dbReference>
<dbReference type="InterPro" id="IPR042197">
    <property type="entry name" value="Apaf_helical"/>
</dbReference>
<dbReference type="Pfam" id="PF25019">
    <property type="entry name" value="LRR_R13L1-DRL21"/>
    <property type="match status" value="1"/>
</dbReference>
<dbReference type="Proteomes" id="UP001058974">
    <property type="component" value="Chromosome 1"/>
</dbReference>
<dbReference type="PANTHER" id="PTHR36766:SF51">
    <property type="entry name" value="DISEASE RESISTANCE RPP13-LIKE PROTEIN 1"/>
    <property type="match status" value="1"/>
</dbReference>
<reference evidence="11 12" key="1">
    <citation type="journal article" date="2022" name="Nat. Genet.">
        <title>Improved pea reference genome and pan-genome highlight genomic features and evolutionary characteristics.</title>
        <authorList>
            <person name="Yang T."/>
            <person name="Liu R."/>
            <person name="Luo Y."/>
            <person name="Hu S."/>
            <person name="Wang D."/>
            <person name="Wang C."/>
            <person name="Pandey M.K."/>
            <person name="Ge S."/>
            <person name="Xu Q."/>
            <person name="Li N."/>
            <person name="Li G."/>
            <person name="Huang Y."/>
            <person name="Saxena R.K."/>
            <person name="Ji Y."/>
            <person name="Li M."/>
            <person name="Yan X."/>
            <person name="He Y."/>
            <person name="Liu Y."/>
            <person name="Wang X."/>
            <person name="Xiang C."/>
            <person name="Varshney R.K."/>
            <person name="Ding H."/>
            <person name="Gao S."/>
            <person name="Zong X."/>
        </authorList>
    </citation>
    <scope>NUCLEOTIDE SEQUENCE [LARGE SCALE GENOMIC DNA]</scope>
    <source>
        <strain evidence="11 12">cv. Zhongwan 6</strain>
    </source>
</reference>
<keyword evidence="3" id="KW-0547">Nucleotide-binding</keyword>
<dbReference type="GO" id="GO:0043531">
    <property type="term" value="F:ADP binding"/>
    <property type="evidence" value="ECO:0007669"/>
    <property type="project" value="InterPro"/>
</dbReference>
<dbReference type="InterPro" id="IPR041118">
    <property type="entry name" value="Rx_N"/>
</dbReference>
<keyword evidence="12" id="KW-1185">Reference proteome</keyword>
<keyword evidence="6" id="KW-0472">Membrane</keyword>
<evidence type="ECO:0000313" key="12">
    <source>
        <dbReference type="Proteomes" id="UP001058974"/>
    </source>
</evidence>
<dbReference type="EMBL" id="JAMSHJ010000001">
    <property type="protein sequence ID" value="KAI5447910.1"/>
    <property type="molecule type" value="Genomic_DNA"/>
</dbReference>
<proteinExistence type="predicted"/>
<keyword evidence="5" id="KW-0067">ATP-binding</keyword>
<keyword evidence="6" id="KW-1133">Transmembrane helix</keyword>
<keyword evidence="6" id="KW-0812">Transmembrane</keyword>
<evidence type="ECO:0000256" key="4">
    <source>
        <dbReference type="ARBA" id="ARBA00022821"/>
    </source>
</evidence>
<evidence type="ECO:0000259" key="10">
    <source>
        <dbReference type="Pfam" id="PF25019"/>
    </source>
</evidence>
<feature type="domain" description="Disease resistance protein winged helix" evidence="9">
    <location>
        <begin position="416"/>
        <end position="482"/>
    </location>
</feature>
<name>A0A9D5BQM8_PEA</name>
<evidence type="ECO:0000259" key="8">
    <source>
        <dbReference type="Pfam" id="PF18052"/>
    </source>
</evidence>
<feature type="domain" description="NB-ARC" evidence="7">
    <location>
        <begin position="169"/>
        <end position="334"/>
    </location>
</feature>
<keyword evidence="1" id="KW-0433">Leucine-rich repeat</keyword>
<dbReference type="GO" id="GO:0006952">
    <property type="term" value="P:defense response"/>
    <property type="evidence" value="ECO:0007669"/>
    <property type="project" value="UniProtKB-KW"/>
</dbReference>
<dbReference type="InterPro" id="IPR006747">
    <property type="entry name" value="DUF599"/>
</dbReference>
<feature type="domain" description="Disease resistance N-terminal" evidence="8">
    <location>
        <begin position="11"/>
        <end position="100"/>
    </location>
</feature>
<evidence type="ECO:0000259" key="7">
    <source>
        <dbReference type="Pfam" id="PF00931"/>
    </source>
</evidence>
<accession>A0A9D5BQM8</accession>
<keyword evidence="2" id="KW-0677">Repeat</keyword>
<dbReference type="SUPFAM" id="SSF52540">
    <property type="entry name" value="P-loop containing nucleoside triphosphate hydrolases"/>
    <property type="match status" value="1"/>
</dbReference>
<gene>
    <name evidence="11" type="ORF">KIW84_015382</name>
</gene>
<dbReference type="Gene3D" id="3.40.50.300">
    <property type="entry name" value="P-loop containing nucleotide triphosphate hydrolases"/>
    <property type="match status" value="1"/>
</dbReference>
<evidence type="ECO:0000256" key="6">
    <source>
        <dbReference type="SAM" id="Phobius"/>
    </source>
</evidence>
<evidence type="ECO:0008006" key="13">
    <source>
        <dbReference type="Google" id="ProtNLM"/>
    </source>
</evidence>
<evidence type="ECO:0000256" key="5">
    <source>
        <dbReference type="ARBA" id="ARBA00022840"/>
    </source>
</evidence>
<dbReference type="GO" id="GO:0051707">
    <property type="term" value="P:response to other organism"/>
    <property type="evidence" value="ECO:0007669"/>
    <property type="project" value="UniProtKB-ARBA"/>
</dbReference>
<dbReference type="PANTHER" id="PTHR36766">
    <property type="entry name" value="PLANT BROAD-SPECTRUM MILDEW RESISTANCE PROTEIN RPW8"/>
    <property type="match status" value="1"/>
</dbReference>
<feature type="transmembrane region" description="Helical" evidence="6">
    <location>
        <begin position="1437"/>
        <end position="1461"/>
    </location>
</feature>
<dbReference type="Pfam" id="PF04654">
    <property type="entry name" value="DUF599"/>
    <property type="match status" value="1"/>
</dbReference>
<dbReference type="InterPro" id="IPR036388">
    <property type="entry name" value="WH-like_DNA-bd_sf"/>
</dbReference>
<dbReference type="Pfam" id="PF23559">
    <property type="entry name" value="WHD_DRP"/>
    <property type="match status" value="1"/>
</dbReference>
<evidence type="ECO:0000256" key="3">
    <source>
        <dbReference type="ARBA" id="ARBA00022741"/>
    </source>
</evidence>
<dbReference type="Gene3D" id="1.20.5.4130">
    <property type="match status" value="1"/>
</dbReference>
<evidence type="ECO:0000256" key="1">
    <source>
        <dbReference type="ARBA" id="ARBA00022614"/>
    </source>
</evidence>
<keyword evidence="4" id="KW-0611">Plant defense</keyword>
<dbReference type="Pfam" id="PF18052">
    <property type="entry name" value="Rx_N"/>
    <property type="match status" value="1"/>
</dbReference>
<protein>
    <recommendedName>
        <fullName evidence="13">Disease resistance RPP13-like protein 1</fullName>
    </recommendedName>
</protein>
<dbReference type="InterPro" id="IPR002182">
    <property type="entry name" value="NB-ARC"/>
</dbReference>
<dbReference type="FunFam" id="1.10.10.10:FF:000322">
    <property type="entry name" value="Probable disease resistance protein At1g63360"/>
    <property type="match status" value="1"/>
</dbReference>
<dbReference type="InterPro" id="IPR058922">
    <property type="entry name" value="WHD_DRP"/>
</dbReference>
<comment type="caution">
    <text evidence="11">The sequence shown here is derived from an EMBL/GenBank/DDBJ whole genome shotgun (WGS) entry which is preliminary data.</text>
</comment>
<evidence type="ECO:0000313" key="11">
    <source>
        <dbReference type="EMBL" id="KAI5447910.1"/>
    </source>
</evidence>
<feature type="transmembrane region" description="Helical" evidence="6">
    <location>
        <begin position="1369"/>
        <end position="1390"/>
    </location>
</feature>
<feature type="transmembrane region" description="Helical" evidence="6">
    <location>
        <begin position="1328"/>
        <end position="1348"/>
    </location>
</feature>
<dbReference type="Gene3D" id="1.10.8.430">
    <property type="entry name" value="Helical domain of apoptotic protease-activating factors"/>
    <property type="match status" value="1"/>
</dbReference>
<dbReference type="SUPFAM" id="SSF52058">
    <property type="entry name" value="L domain-like"/>
    <property type="match status" value="2"/>
</dbReference>
<dbReference type="InterPro" id="IPR032675">
    <property type="entry name" value="LRR_dom_sf"/>
</dbReference>
<dbReference type="InterPro" id="IPR003591">
    <property type="entry name" value="Leu-rich_rpt_typical-subtyp"/>
</dbReference>
<sequence>MAAAVVGEAFLSAFIEVVLDRLVSPEVVDLIRGKKIDINLVQRLKNTLYAVEAVLNDAEQKQIHDSSVNNWLDDLKDALYVADDILDHISTKAALSKNNKQVRTINYFTRLFNFEEKNMVYKLEDIVARLESILKLKHIIGLQHIATHHSSWRTPSTSLEDRSILFGRDHDKQAILKLLLNHHNTAVIPIVGMGGLGKTTLAQFVYNHDSIKQKFDVQAWVCVSHDFDVLKVTKLIAEEVGTACNTNNLNILHRDLKEKLTGKRFLIVLDDVWTEDDDSWNSLLKPLQYGTMGSKILVTTRIEKVASMVQTIQPYSLHQLSEEDCWSVFANNACLSPDQNRDLQKIGKEIVRKCKGLPLAAQSLGRLLREKRDIRDWNSILNNNIWENKSKIIPALRISYHYLPPYLKRCFVYCSLFPKDYKFDRHELILLWMAEDLLHPSENNKTLEQVGYGYFNDLASKSFFQHSRNGYFVMHDLVHDLATWLGGEFYLRTEVIGKDVKIGTKTRHLSFSKFSDPISPNLDIFGRLKCLRTILPIYFLYDPFKKLKASCFTLSNLKCLRVLKFDNFEGLDAFLESIDELIHLRYLDLSYTSIKMLPESLCNLYNLQTLKLHDCYSLTRLPNDMQNLVNLRHLEIWGTNLKEMPREMSKLINLQHLGCFVVRTQEEKGIKELGTLSNLHGSLCIRKLENVTGGFEASQAKIMDKKYLDKLSFVWSEDAKNHFTSSQSEMDILGKLQPSKNLKRLDIDGYRGTLFPEWVGHPSYQNLTEVSLSGCLNCCILPSLGQLCSLKVLKIREMNMLETIGSEYDDTFSGTYFPSLERLTFIGMSCWKAWHHPHESNVYFPVLKYIVINDCPRLHGDLPSYLPVLETIHIEGCNQLVSSLPRAPAICKLYIFESNKVALNELPLSLEELNVGGREVTESVFEAIAITPPISLKTLVIRGCSSAISFPRDCLPLSLESLSITNSSNLDFPKQNHGHESLKFLHIDRSCDSLISLPLDTLPNLHHLLIRHCENIECLFVSKVLQNLVDIEISDCPKFVSFPKEGLSAPNLTSLYVSNCVNLKSLPCHINTLLPKLKSVCIYDCPKLETFSEWGMPPSLRTIWIGNCEKLLMSSSLASMDMLTHLSINGPSDGVEYFPKKGYALLPPSLTYLKISNCSSLHTLDCTGLLHLTSLQSLTILFCPKLENIVGERLPASLTELYISACPLLKEQYRVKYPQISHIPIIVVDAKWFYLLCHGLMVCVSLKASRPDKLSVVITENWESAEETTQLQFAVVPPYQNYTSIDLTPQSWDLKTMTKEHGLTELCRQAENRDVSTALSVIQSNTSAATFLASVSLTLSSLIGAWIANNSNIFFQSQLIYGDTKATTISIKYICLLTCFLLAFSCFIQSTRHFVHANYLISIPDSFVPISSVELAVIRGGDFWSLGLRALYFALNLLLWFFGPIPMIICSLVMVMVLHYLDSNSRPLHLHPNRSQGGRFQIAKIKKSSMFDNEAQIR</sequence>
<dbReference type="InterPro" id="IPR056789">
    <property type="entry name" value="LRR_R13L1-DRL21"/>
</dbReference>
<evidence type="ECO:0000259" key="9">
    <source>
        <dbReference type="Pfam" id="PF23559"/>
    </source>
</evidence>
<dbReference type="Pfam" id="PF00931">
    <property type="entry name" value="NB-ARC"/>
    <property type="match status" value="1"/>
</dbReference>
<organism evidence="11 12">
    <name type="scientific">Pisum sativum</name>
    <name type="common">Garden pea</name>
    <name type="synonym">Lathyrus oleraceus</name>
    <dbReference type="NCBI Taxonomy" id="3888"/>
    <lineage>
        <taxon>Eukaryota</taxon>
        <taxon>Viridiplantae</taxon>
        <taxon>Streptophyta</taxon>
        <taxon>Embryophyta</taxon>
        <taxon>Tracheophyta</taxon>
        <taxon>Spermatophyta</taxon>
        <taxon>Magnoliopsida</taxon>
        <taxon>eudicotyledons</taxon>
        <taxon>Gunneridae</taxon>
        <taxon>Pentapetalae</taxon>
        <taxon>rosids</taxon>
        <taxon>fabids</taxon>
        <taxon>Fabales</taxon>
        <taxon>Fabaceae</taxon>
        <taxon>Papilionoideae</taxon>
        <taxon>50 kb inversion clade</taxon>
        <taxon>NPAAA clade</taxon>
        <taxon>Hologalegina</taxon>
        <taxon>IRL clade</taxon>
        <taxon>Fabeae</taxon>
        <taxon>Lathyrus</taxon>
    </lineage>
</organism>
<dbReference type="InterPro" id="IPR027417">
    <property type="entry name" value="P-loop_NTPase"/>
</dbReference>
<dbReference type="Gene3D" id="1.10.10.10">
    <property type="entry name" value="Winged helix-like DNA-binding domain superfamily/Winged helix DNA-binding domain"/>
    <property type="match status" value="1"/>
</dbReference>
<dbReference type="SMART" id="SM00369">
    <property type="entry name" value="LRR_TYP"/>
    <property type="match status" value="2"/>
</dbReference>
<evidence type="ECO:0000256" key="2">
    <source>
        <dbReference type="ARBA" id="ARBA00022737"/>
    </source>
</evidence>
<dbReference type="PRINTS" id="PR00364">
    <property type="entry name" value="DISEASERSIST"/>
</dbReference>